<dbReference type="AlphaFoldDB" id="A0A095TF93"/>
<protein>
    <submittedName>
        <fullName evidence="2">Uncharacterized protein</fullName>
    </submittedName>
</protein>
<gene>
    <name evidence="2" type="ORF">HA49_08145</name>
</gene>
<name>A0A095TF93_9GAMM</name>
<feature type="transmembrane region" description="Helical" evidence="1">
    <location>
        <begin position="20"/>
        <end position="42"/>
    </location>
</feature>
<dbReference type="EMBL" id="JPKR02000004">
    <property type="protein sequence ID" value="KGD75209.1"/>
    <property type="molecule type" value="Genomic_DNA"/>
</dbReference>
<keyword evidence="3" id="KW-1185">Reference proteome</keyword>
<keyword evidence="1" id="KW-0812">Transmembrane</keyword>
<evidence type="ECO:0000256" key="1">
    <source>
        <dbReference type="SAM" id="Phobius"/>
    </source>
</evidence>
<accession>A0A095TF93</accession>
<evidence type="ECO:0000313" key="2">
    <source>
        <dbReference type="EMBL" id="KGD75209.1"/>
    </source>
</evidence>
<keyword evidence="1" id="KW-0472">Membrane</keyword>
<comment type="caution">
    <text evidence="2">The sequence shown here is derived from an EMBL/GenBank/DDBJ whole genome shotgun (WGS) entry which is preliminary data.</text>
</comment>
<evidence type="ECO:0000313" key="3">
    <source>
        <dbReference type="Proteomes" id="UP000029577"/>
    </source>
</evidence>
<sequence>MLHVQGRAISPLITPLLTPIVIPHFTGIQLPGHFVVLMMLAMDNAHFLWYWQVDSVKEGYPGDVAGGPDKFIAAWSCLYLRGR</sequence>
<dbReference type="Proteomes" id="UP000029577">
    <property type="component" value="Unassembled WGS sequence"/>
</dbReference>
<organism evidence="2 3">
    <name type="scientific">Tatumella morbirosei</name>
    <dbReference type="NCBI Taxonomy" id="642227"/>
    <lineage>
        <taxon>Bacteria</taxon>
        <taxon>Pseudomonadati</taxon>
        <taxon>Pseudomonadota</taxon>
        <taxon>Gammaproteobacteria</taxon>
        <taxon>Enterobacterales</taxon>
        <taxon>Erwiniaceae</taxon>
        <taxon>Tatumella</taxon>
    </lineage>
</organism>
<keyword evidence="1" id="KW-1133">Transmembrane helix</keyword>
<proteinExistence type="predicted"/>
<reference evidence="2" key="1">
    <citation type="submission" date="2014-12" db="EMBL/GenBank/DDBJ databases">
        <title>The draft genome of the Tatumella morbirosei type strain, LMG23360T isolated from pineapple rot.</title>
        <authorList>
            <person name="Smits T.H."/>
            <person name="Palmer M."/>
            <person name="Venter S.N."/>
            <person name="Duffy B."/>
            <person name="Steenkamp E.T."/>
            <person name="Chan W.Y."/>
            <person name="Coutinho T.A."/>
            <person name="Coetzee M.P."/>
            <person name="De Maayer P."/>
        </authorList>
    </citation>
    <scope>NUCLEOTIDE SEQUENCE [LARGE SCALE GENOMIC DNA]</scope>
    <source>
        <strain evidence="2">LMG 23360</strain>
    </source>
</reference>